<dbReference type="EMBL" id="CP092418">
    <property type="protein sequence ID" value="USD20814.1"/>
    <property type="molecule type" value="Genomic_DNA"/>
</dbReference>
<proteinExistence type="predicted"/>
<evidence type="ECO:0000313" key="3">
    <source>
        <dbReference type="Proteomes" id="UP001055658"/>
    </source>
</evidence>
<reference evidence="2" key="1">
    <citation type="submission" date="2022-02" db="EMBL/GenBank/DDBJ databases">
        <title>Coral-associated bacteria.</title>
        <authorList>
            <person name="Tang K."/>
            <person name="Wang X."/>
        </authorList>
    </citation>
    <scope>NUCLEOTIDE SEQUENCE</scope>
    <source>
        <strain evidence="2">SCSIO 43006</strain>
    </source>
</reference>
<feature type="transmembrane region" description="Helical" evidence="1">
    <location>
        <begin position="355"/>
        <end position="379"/>
    </location>
</feature>
<name>A0ABY4VFU2_9GAMM</name>
<feature type="transmembrane region" description="Helical" evidence="1">
    <location>
        <begin position="220"/>
        <end position="240"/>
    </location>
</feature>
<keyword evidence="1" id="KW-0472">Membrane</keyword>
<dbReference type="Proteomes" id="UP001055658">
    <property type="component" value="Chromosome"/>
</dbReference>
<keyword evidence="1" id="KW-0812">Transmembrane</keyword>
<keyword evidence="3" id="KW-1185">Reference proteome</keyword>
<organism evidence="2 3">
    <name type="scientific">Microbulbifer variabilis</name>
    <dbReference type="NCBI Taxonomy" id="266805"/>
    <lineage>
        <taxon>Bacteria</taxon>
        <taxon>Pseudomonadati</taxon>
        <taxon>Pseudomonadota</taxon>
        <taxon>Gammaproteobacteria</taxon>
        <taxon>Cellvibrionales</taxon>
        <taxon>Microbulbiferaceae</taxon>
        <taxon>Microbulbifer</taxon>
    </lineage>
</organism>
<protein>
    <submittedName>
        <fullName evidence="2">Uncharacterized protein</fullName>
    </submittedName>
</protein>
<feature type="transmembrane region" description="Helical" evidence="1">
    <location>
        <begin position="307"/>
        <end position="327"/>
    </location>
</feature>
<sequence>MSLAVITSFLARGPIHRSIYSLARLFHRSLLFSANAVELAGQGLRERNREVLLARGREVTEWQIEREFERIESSLKRDMAQYPTLHRHLCEQMTTIDDDYVRSAEVPPEPSSWARAIRSVAEIPTPDDTVVADVLETINHSMRKAENKALESYRESIRERHQLLKRMMPGWRSILKTLGRMNKSVESVIYRSKVLDEHMSRYEEILQESDRSLRLLSTSFFSRFFISSLVLLLIMAGIWLNHQLIARPVAEIIGSNSFLGGYGTADIAALILIFVQIVTGIVVMECLRITQLFPSISALTDSVRKRLLWFGMLLLLCLASIEAGLSLSRELLLQQDQFLTGLSDTSGSAVTEVNAYWTLGLVQMMLGFTLSLVLAFIAIPLEQFVSSARTVFGSVLVFFLNVLSVGLRLLAVIAINCGTLLNRIYDLIIFLPLWLQHTYWQFRKASELDVASDKSKLPVSQSKSEINIEKEVSTGGATSV</sequence>
<feature type="transmembrane region" description="Helical" evidence="1">
    <location>
        <begin position="267"/>
        <end position="287"/>
    </location>
</feature>
<keyword evidence="1" id="KW-1133">Transmembrane helix</keyword>
<evidence type="ECO:0000256" key="1">
    <source>
        <dbReference type="SAM" id="Phobius"/>
    </source>
</evidence>
<evidence type="ECO:0000313" key="2">
    <source>
        <dbReference type="EMBL" id="USD20814.1"/>
    </source>
</evidence>
<feature type="transmembrane region" description="Helical" evidence="1">
    <location>
        <begin position="391"/>
        <end position="415"/>
    </location>
</feature>
<dbReference type="RefSeq" id="WP_252083220.1">
    <property type="nucleotide sequence ID" value="NZ_CP092418.1"/>
</dbReference>
<accession>A0ABY4VFU2</accession>
<gene>
    <name evidence="2" type="ORF">MJO52_17375</name>
</gene>